<reference evidence="2" key="1">
    <citation type="journal article" date="2023" name="Mol. Phylogenet. Evol.">
        <title>Genome-scale phylogeny and comparative genomics of the fungal order Sordariales.</title>
        <authorList>
            <person name="Hensen N."/>
            <person name="Bonometti L."/>
            <person name="Westerberg I."/>
            <person name="Brannstrom I.O."/>
            <person name="Guillou S."/>
            <person name="Cros-Aarteil S."/>
            <person name="Calhoun S."/>
            <person name="Haridas S."/>
            <person name="Kuo A."/>
            <person name="Mondo S."/>
            <person name="Pangilinan J."/>
            <person name="Riley R."/>
            <person name="LaButti K."/>
            <person name="Andreopoulos B."/>
            <person name="Lipzen A."/>
            <person name="Chen C."/>
            <person name="Yan M."/>
            <person name="Daum C."/>
            <person name="Ng V."/>
            <person name="Clum A."/>
            <person name="Steindorff A."/>
            <person name="Ohm R.A."/>
            <person name="Martin F."/>
            <person name="Silar P."/>
            <person name="Natvig D.O."/>
            <person name="Lalanne C."/>
            <person name="Gautier V."/>
            <person name="Ament-Velasquez S.L."/>
            <person name="Kruys A."/>
            <person name="Hutchinson M.I."/>
            <person name="Powell A.J."/>
            <person name="Barry K."/>
            <person name="Miller A.N."/>
            <person name="Grigoriev I.V."/>
            <person name="Debuchy R."/>
            <person name="Gladieux P."/>
            <person name="Hiltunen Thoren M."/>
            <person name="Johannesson H."/>
        </authorList>
    </citation>
    <scope>NUCLEOTIDE SEQUENCE</scope>
    <source>
        <strain evidence="2">CBS 118394</strain>
    </source>
</reference>
<dbReference type="AlphaFoldDB" id="A0AAE0IS93"/>
<evidence type="ECO:0000256" key="1">
    <source>
        <dbReference type="SAM" id="MobiDB-lite"/>
    </source>
</evidence>
<organism evidence="2 3">
    <name type="scientific">Apodospora peruviana</name>
    <dbReference type="NCBI Taxonomy" id="516989"/>
    <lineage>
        <taxon>Eukaryota</taxon>
        <taxon>Fungi</taxon>
        <taxon>Dikarya</taxon>
        <taxon>Ascomycota</taxon>
        <taxon>Pezizomycotina</taxon>
        <taxon>Sordariomycetes</taxon>
        <taxon>Sordariomycetidae</taxon>
        <taxon>Sordariales</taxon>
        <taxon>Lasiosphaeriaceae</taxon>
        <taxon>Apodospora</taxon>
    </lineage>
</organism>
<feature type="region of interest" description="Disordered" evidence="1">
    <location>
        <begin position="163"/>
        <end position="183"/>
    </location>
</feature>
<protein>
    <submittedName>
        <fullName evidence="2">Uncharacterized protein</fullName>
    </submittedName>
</protein>
<feature type="compositionally biased region" description="Polar residues" evidence="1">
    <location>
        <begin position="173"/>
        <end position="183"/>
    </location>
</feature>
<comment type="caution">
    <text evidence="2">The sequence shown here is derived from an EMBL/GenBank/DDBJ whole genome shotgun (WGS) entry which is preliminary data.</text>
</comment>
<name>A0AAE0IS93_9PEZI</name>
<evidence type="ECO:0000313" key="2">
    <source>
        <dbReference type="EMBL" id="KAK3330232.1"/>
    </source>
</evidence>
<feature type="region of interest" description="Disordered" evidence="1">
    <location>
        <begin position="75"/>
        <end position="126"/>
    </location>
</feature>
<keyword evidence="3" id="KW-1185">Reference proteome</keyword>
<reference evidence="2" key="2">
    <citation type="submission" date="2023-06" db="EMBL/GenBank/DDBJ databases">
        <authorList>
            <consortium name="Lawrence Berkeley National Laboratory"/>
            <person name="Haridas S."/>
            <person name="Hensen N."/>
            <person name="Bonometti L."/>
            <person name="Westerberg I."/>
            <person name="Brannstrom I.O."/>
            <person name="Guillou S."/>
            <person name="Cros-Aarteil S."/>
            <person name="Calhoun S."/>
            <person name="Kuo A."/>
            <person name="Mondo S."/>
            <person name="Pangilinan J."/>
            <person name="Riley R."/>
            <person name="Labutti K."/>
            <person name="Andreopoulos B."/>
            <person name="Lipzen A."/>
            <person name="Chen C."/>
            <person name="Yanf M."/>
            <person name="Daum C."/>
            <person name="Ng V."/>
            <person name="Clum A."/>
            <person name="Steindorff A."/>
            <person name="Ohm R."/>
            <person name="Martin F."/>
            <person name="Silar P."/>
            <person name="Natvig D."/>
            <person name="Lalanne C."/>
            <person name="Gautier V."/>
            <person name="Ament-Velasquez S.L."/>
            <person name="Kruys A."/>
            <person name="Hutchinson M.I."/>
            <person name="Powell A.J."/>
            <person name="Barry K."/>
            <person name="Miller A.N."/>
            <person name="Grigoriev I.V."/>
            <person name="Debuchy R."/>
            <person name="Gladieux P."/>
            <person name="Thoren M.H."/>
            <person name="Johannesson H."/>
        </authorList>
    </citation>
    <scope>NUCLEOTIDE SEQUENCE</scope>
    <source>
        <strain evidence="2">CBS 118394</strain>
    </source>
</reference>
<dbReference type="EMBL" id="JAUEDM010000001">
    <property type="protein sequence ID" value="KAK3330232.1"/>
    <property type="molecule type" value="Genomic_DNA"/>
</dbReference>
<proteinExistence type="predicted"/>
<dbReference type="Proteomes" id="UP001283341">
    <property type="component" value="Unassembled WGS sequence"/>
</dbReference>
<accession>A0AAE0IS93</accession>
<feature type="compositionally biased region" description="Polar residues" evidence="1">
    <location>
        <begin position="109"/>
        <end position="118"/>
    </location>
</feature>
<sequence length="309" mass="35190">MCIRSVAFFCPRCGYKVVNSVKTCQCRRREQRRMERTCFLWRWLVPEHQVCTTTDDNSHAPRGFCQECRQREKTERQELERRRAQNARVARMRAEAQQAQQKHDQRRQSSYNMYSETNNSRRDRYSLPRPGVDGYGYGFPPAANCQQLNNGGMGHHGFVDPYASDKPSGGRPQHNSAQTTTTAPTRYNSTVTRQESFELYSQAAQLMPTHDFDIYIRNPRAGTAYPAATVKRPMLSVWRGADRLRPVATKPPTKLVKAHRISVSPLFSRRRDSRLPLAGVAAPIGSVSPLSFVHECDAGSVSDVNDDEH</sequence>
<gene>
    <name evidence="2" type="ORF">B0H66DRAFT_527597</name>
</gene>
<evidence type="ECO:0000313" key="3">
    <source>
        <dbReference type="Proteomes" id="UP001283341"/>
    </source>
</evidence>